<dbReference type="Pfam" id="PF25917">
    <property type="entry name" value="BSH_RND"/>
    <property type="match status" value="1"/>
</dbReference>
<keyword evidence="2" id="KW-1133">Transmembrane helix</keyword>
<organism evidence="6 7">
    <name type="scientific">Rikenella microfusus</name>
    <dbReference type="NCBI Taxonomy" id="28139"/>
    <lineage>
        <taxon>Bacteria</taxon>
        <taxon>Pseudomonadati</taxon>
        <taxon>Bacteroidota</taxon>
        <taxon>Bacteroidia</taxon>
        <taxon>Bacteroidales</taxon>
        <taxon>Rikenellaceae</taxon>
        <taxon>Rikenella</taxon>
    </lineage>
</organism>
<dbReference type="NCBIfam" id="TIGR01730">
    <property type="entry name" value="RND_mfp"/>
    <property type="match status" value="1"/>
</dbReference>
<reference evidence="6 7" key="1">
    <citation type="submission" date="2018-06" db="EMBL/GenBank/DDBJ databases">
        <authorList>
            <consortium name="Pathogen Informatics"/>
            <person name="Doyle S."/>
        </authorList>
    </citation>
    <scope>NUCLEOTIDE SEQUENCE [LARGE SCALE GENOMIC DNA]</scope>
    <source>
        <strain evidence="6 7">NCTC11190</strain>
    </source>
</reference>
<dbReference type="InterPro" id="IPR058625">
    <property type="entry name" value="MdtA-like_BSH"/>
</dbReference>
<sequence length="369" mass="40796">MSVKKKKIRTILSIVIPLVLVGMFLLQQYVIGRSKPVEEPSAVPATAENDKQGKAGNRVIPVTVTVAEMQEVTDGIRAVGSLAPNEEVDIASEVSGKVTEILFREGAAVEKDQVLVKINDEDLQAQLKRYRFQEKTLKENVERQRILFAKEAISQQAYDEMVTQYNMLLADIELLNVKIDKTRIRAPFSGVIGFRYISDGSYLQPGTQIARLVDYKTLKLEFSIPEKYIGLKLIGKQVTFTTEASDEVHRAVIYAMEPKVEDKTRSIVLRARYNNARGLLRPGMSTQRVIVPTSQATRVLMVPTEAIVPSLDGKGVWVARSGEAVLVPVETGNRTETQVEVLSGIAAGDSVIVTGLMQLREGAKIEVTN</sequence>
<evidence type="ECO:0000259" key="3">
    <source>
        <dbReference type="Pfam" id="PF25917"/>
    </source>
</evidence>
<keyword evidence="7" id="KW-1185">Reference proteome</keyword>
<dbReference type="PANTHER" id="PTHR30469">
    <property type="entry name" value="MULTIDRUG RESISTANCE PROTEIN MDTA"/>
    <property type="match status" value="1"/>
</dbReference>
<gene>
    <name evidence="6" type="primary">bepF</name>
    <name evidence="6" type="ORF">NCTC11190_02321</name>
</gene>
<evidence type="ECO:0000256" key="1">
    <source>
        <dbReference type="ARBA" id="ARBA00009477"/>
    </source>
</evidence>
<dbReference type="Gene3D" id="1.10.287.470">
    <property type="entry name" value="Helix hairpin bin"/>
    <property type="match status" value="1"/>
</dbReference>
<dbReference type="Gene3D" id="2.40.30.170">
    <property type="match status" value="1"/>
</dbReference>
<keyword evidence="2" id="KW-0812">Transmembrane</keyword>
<evidence type="ECO:0000313" key="7">
    <source>
        <dbReference type="Proteomes" id="UP000255233"/>
    </source>
</evidence>
<feature type="domain" description="YknX-like C-terminal permuted SH3-like" evidence="5">
    <location>
        <begin position="299"/>
        <end position="367"/>
    </location>
</feature>
<feature type="domain" description="CusB-like beta-barrel" evidence="4">
    <location>
        <begin position="220"/>
        <end position="287"/>
    </location>
</feature>
<keyword evidence="2" id="KW-0472">Membrane</keyword>
<dbReference type="InterPro" id="IPR006143">
    <property type="entry name" value="RND_pump_MFP"/>
</dbReference>
<evidence type="ECO:0000259" key="5">
    <source>
        <dbReference type="Pfam" id="PF25989"/>
    </source>
</evidence>
<feature type="transmembrane region" description="Helical" evidence="2">
    <location>
        <begin position="12"/>
        <end position="31"/>
    </location>
</feature>
<dbReference type="InterPro" id="IPR058637">
    <property type="entry name" value="YknX-like_C"/>
</dbReference>
<dbReference type="SUPFAM" id="SSF111369">
    <property type="entry name" value="HlyD-like secretion proteins"/>
    <property type="match status" value="1"/>
</dbReference>
<comment type="similarity">
    <text evidence="1">Belongs to the membrane fusion protein (MFP) (TC 8.A.1) family.</text>
</comment>
<dbReference type="EMBL" id="UGVL01000001">
    <property type="protein sequence ID" value="SUE35076.1"/>
    <property type="molecule type" value="Genomic_DNA"/>
</dbReference>
<dbReference type="GO" id="GO:0015562">
    <property type="term" value="F:efflux transmembrane transporter activity"/>
    <property type="evidence" value="ECO:0007669"/>
    <property type="project" value="TreeGrafter"/>
</dbReference>
<dbReference type="Proteomes" id="UP000255233">
    <property type="component" value="Unassembled WGS sequence"/>
</dbReference>
<evidence type="ECO:0000313" key="6">
    <source>
        <dbReference type="EMBL" id="SUE35076.1"/>
    </source>
</evidence>
<dbReference type="Gene3D" id="2.40.420.20">
    <property type="match status" value="1"/>
</dbReference>
<dbReference type="PANTHER" id="PTHR30469:SF36">
    <property type="entry name" value="BLL3903 PROTEIN"/>
    <property type="match status" value="1"/>
</dbReference>
<dbReference type="STRING" id="880526.GCA_000427365_01499"/>
<dbReference type="Pfam" id="PF25954">
    <property type="entry name" value="Beta-barrel_RND_2"/>
    <property type="match status" value="1"/>
</dbReference>
<evidence type="ECO:0000259" key="4">
    <source>
        <dbReference type="Pfam" id="PF25954"/>
    </source>
</evidence>
<accession>A0A379MUM0</accession>
<dbReference type="Pfam" id="PF25989">
    <property type="entry name" value="YknX_C"/>
    <property type="match status" value="1"/>
</dbReference>
<feature type="domain" description="Multidrug resistance protein MdtA-like barrel-sandwich hybrid" evidence="3">
    <location>
        <begin position="87"/>
        <end position="213"/>
    </location>
</feature>
<name>A0A379MUM0_9BACT</name>
<protein>
    <submittedName>
        <fullName evidence="6">Efflux pump periplasmic linker BepF</fullName>
    </submittedName>
</protein>
<evidence type="ECO:0000256" key="2">
    <source>
        <dbReference type="SAM" id="Phobius"/>
    </source>
</evidence>
<dbReference type="GO" id="GO:1990281">
    <property type="term" value="C:efflux pump complex"/>
    <property type="evidence" value="ECO:0007669"/>
    <property type="project" value="TreeGrafter"/>
</dbReference>
<dbReference type="Gene3D" id="2.40.50.100">
    <property type="match status" value="1"/>
</dbReference>
<dbReference type="AlphaFoldDB" id="A0A379MUM0"/>
<dbReference type="InterPro" id="IPR058792">
    <property type="entry name" value="Beta-barrel_RND_2"/>
</dbReference>
<proteinExistence type="inferred from homology"/>